<evidence type="ECO:0000256" key="7">
    <source>
        <dbReference type="ARBA" id="ARBA00023136"/>
    </source>
</evidence>
<protein>
    <submittedName>
        <fullName evidence="10">Monovalent cation/H+ antiporter complex subunit F</fullName>
    </submittedName>
</protein>
<organism evidence="10 11">
    <name type="scientific">Nesterenkonia aerolata</name>
    <dbReference type="NCBI Taxonomy" id="3074079"/>
    <lineage>
        <taxon>Bacteria</taxon>
        <taxon>Bacillati</taxon>
        <taxon>Actinomycetota</taxon>
        <taxon>Actinomycetes</taxon>
        <taxon>Micrococcales</taxon>
        <taxon>Micrococcaceae</taxon>
        <taxon>Nesterenkonia</taxon>
    </lineage>
</organism>
<feature type="region of interest" description="Disordered" evidence="8">
    <location>
        <begin position="90"/>
        <end position="192"/>
    </location>
</feature>
<dbReference type="InterPro" id="IPR007208">
    <property type="entry name" value="MrpF/PhaF-like"/>
</dbReference>
<evidence type="ECO:0000256" key="3">
    <source>
        <dbReference type="ARBA" id="ARBA00022448"/>
    </source>
</evidence>
<reference evidence="10 11" key="1">
    <citation type="submission" date="2023-09" db="EMBL/GenBank/DDBJ databases">
        <title>Description of three actinobacteria isolated from air of manufacturing shop in a pharmaceutical factory.</title>
        <authorList>
            <person name="Zhang D.-F."/>
        </authorList>
    </citation>
    <scope>NUCLEOTIDE SEQUENCE [LARGE SCALE GENOMIC DNA]</scope>
    <source>
        <strain evidence="10 11">LY-0111</strain>
    </source>
</reference>
<dbReference type="Pfam" id="PF04066">
    <property type="entry name" value="MrpF_PhaF"/>
    <property type="match status" value="1"/>
</dbReference>
<evidence type="ECO:0000256" key="8">
    <source>
        <dbReference type="SAM" id="MobiDB-lite"/>
    </source>
</evidence>
<feature type="transmembrane region" description="Helical" evidence="9">
    <location>
        <begin position="61"/>
        <end position="84"/>
    </location>
</feature>
<keyword evidence="4" id="KW-1003">Cell membrane</keyword>
<sequence>MLLDYAYWITQSLLAVAMLCAVYRVFRGPSVLDRVISVDVLLIVVASMFLTDMVINDSQDYIVFVVGTAVIGFMGAVAIARFVAVRRPESWQTGSDPQADPGLGGAVMAHEPEAPSTSEETAVRRMLQDDGYAAPELQDAEEVADPPEGQRNTSWFQALARTRVAQQRNSGAADSDGETGGGSGEATEEERG</sequence>
<dbReference type="Proteomes" id="UP001251870">
    <property type="component" value="Unassembled WGS sequence"/>
</dbReference>
<evidence type="ECO:0000313" key="11">
    <source>
        <dbReference type="Proteomes" id="UP001251870"/>
    </source>
</evidence>
<evidence type="ECO:0000256" key="5">
    <source>
        <dbReference type="ARBA" id="ARBA00022692"/>
    </source>
</evidence>
<dbReference type="EMBL" id="JAVKGR010000004">
    <property type="protein sequence ID" value="MDR8019041.1"/>
    <property type="molecule type" value="Genomic_DNA"/>
</dbReference>
<evidence type="ECO:0000256" key="4">
    <source>
        <dbReference type="ARBA" id="ARBA00022475"/>
    </source>
</evidence>
<keyword evidence="11" id="KW-1185">Reference proteome</keyword>
<name>A0ABU2DRK3_9MICC</name>
<evidence type="ECO:0000256" key="6">
    <source>
        <dbReference type="ARBA" id="ARBA00022989"/>
    </source>
</evidence>
<keyword evidence="3" id="KW-0813">Transport</keyword>
<accession>A0ABU2DRK3</accession>
<evidence type="ECO:0000256" key="9">
    <source>
        <dbReference type="SAM" id="Phobius"/>
    </source>
</evidence>
<evidence type="ECO:0000313" key="10">
    <source>
        <dbReference type="EMBL" id="MDR8019041.1"/>
    </source>
</evidence>
<keyword evidence="5 9" id="KW-0812">Transmembrane</keyword>
<keyword evidence="7 9" id="KW-0472">Membrane</keyword>
<feature type="transmembrane region" description="Helical" evidence="9">
    <location>
        <begin position="6"/>
        <end position="26"/>
    </location>
</feature>
<dbReference type="PANTHER" id="PTHR34702">
    <property type="entry name" value="NA(+)/H(+) ANTIPORTER SUBUNIT F1"/>
    <property type="match status" value="1"/>
</dbReference>
<comment type="subcellular location">
    <subcellularLocation>
        <location evidence="1">Cell membrane</location>
        <topology evidence="1">Multi-pass membrane protein</topology>
    </subcellularLocation>
</comment>
<keyword evidence="6 9" id="KW-1133">Transmembrane helix</keyword>
<dbReference type="PANTHER" id="PTHR34702:SF1">
    <property type="entry name" value="NA(+)_H(+) ANTIPORTER SUBUNIT F"/>
    <property type="match status" value="1"/>
</dbReference>
<evidence type="ECO:0000256" key="1">
    <source>
        <dbReference type="ARBA" id="ARBA00004651"/>
    </source>
</evidence>
<feature type="transmembrane region" description="Helical" evidence="9">
    <location>
        <begin position="38"/>
        <end position="55"/>
    </location>
</feature>
<evidence type="ECO:0000256" key="2">
    <source>
        <dbReference type="ARBA" id="ARBA00009212"/>
    </source>
</evidence>
<comment type="caution">
    <text evidence="10">The sequence shown here is derived from an EMBL/GenBank/DDBJ whole genome shotgun (WGS) entry which is preliminary data.</text>
</comment>
<dbReference type="RefSeq" id="WP_310548036.1">
    <property type="nucleotide sequence ID" value="NZ_JAVKGR010000004.1"/>
</dbReference>
<proteinExistence type="inferred from homology"/>
<gene>
    <name evidence="10" type="ORF">RIL96_05615</name>
</gene>
<comment type="similarity">
    <text evidence="2">Belongs to the CPA3 antiporters (TC 2.A.63) subunit F family.</text>
</comment>